<name>A0ABR4LPK8_9EURO</name>
<evidence type="ECO:0000313" key="3">
    <source>
        <dbReference type="Proteomes" id="UP001610432"/>
    </source>
</evidence>
<gene>
    <name evidence="2" type="ORF">BJX67DRAFT_372740</name>
</gene>
<evidence type="ECO:0000256" key="1">
    <source>
        <dbReference type="SAM" id="MobiDB-lite"/>
    </source>
</evidence>
<proteinExistence type="predicted"/>
<protein>
    <submittedName>
        <fullName evidence="2">Uncharacterized protein</fullName>
    </submittedName>
</protein>
<dbReference type="PANTHER" id="PTHR38111">
    <property type="entry name" value="ZN(2)-C6 FUNGAL-TYPE DOMAIN-CONTAINING PROTEIN-RELATED"/>
    <property type="match status" value="1"/>
</dbReference>
<dbReference type="InterPro" id="IPR053178">
    <property type="entry name" value="Osmoadaptation_assoc"/>
</dbReference>
<reference evidence="2 3" key="1">
    <citation type="submission" date="2024-07" db="EMBL/GenBank/DDBJ databases">
        <title>Section-level genome sequencing and comparative genomics of Aspergillus sections Usti and Cavernicolus.</title>
        <authorList>
            <consortium name="Lawrence Berkeley National Laboratory"/>
            <person name="Nybo J.L."/>
            <person name="Vesth T.C."/>
            <person name="Theobald S."/>
            <person name="Frisvad J.C."/>
            <person name="Larsen T.O."/>
            <person name="Kjaerboelling I."/>
            <person name="Rothschild-Mancinelli K."/>
            <person name="Lyhne E.K."/>
            <person name="Kogle M.E."/>
            <person name="Barry K."/>
            <person name="Clum A."/>
            <person name="Na H."/>
            <person name="Ledsgaard L."/>
            <person name="Lin J."/>
            <person name="Lipzen A."/>
            <person name="Kuo A."/>
            <person name="Riley R."/>
            <person name="Mondo S."/>
            <person name="Labutti K."/>
            <person name="Haridas S."/>
            <person name="Pangalinan J."/>
            <person name="Salamov A.A."/>
            <person name="Simmons B.A."/>
            <person name="Magnuson J.K."/>
            <person name="Chen J."/>
            <person name="Drula E."/>
            <person name="Henrissat B."/>
            <person name="Wiebenga A."/>
            <person name="Lubbers R.J."/>
            <person name="Gomes A.C."/>
            <person name="Macurrencykelacurrency M.R."/>
            <person name="Stajich J."/>
            <person name="Grigoriev I.V."/>
            <person name="Mortensen U.H."/>
            <person name="De Vries R.P."/>
            <person name="Baker S.E."/>
            <person name="Andersen M.R."/>
        </authorList>
    </citation>
    <scope>NUCLEOTIDE SEQUENCE [LARGE SCALE GENOMIC DNA]</scope>
    <source>
        <strain evidence="2 3">CBS 449.75</strain>
    </source>
</reference>
<comment type="caution">
    <text evidence="2">The sequence shown here is derived from an EMBL/GenBank/DDBJ whole genome shotgun (WGS) entry which is preliminary data.</text>
</comment>
<organism evidence="2 3">
    <name type="scientific">Aspergillus lucknowensis</name>
    <dbReference type="NCBI Taxonomy" id="176173"/>
    <lineage>
        <taxon>Eukaryota</taxon>
        <taxon>Fungi</taxon>
        <taxon>Dikarya</taxon>
        <taxon>Ascomycota</taxon>
        <taxon>Pezizomycotina</taxon>
        <taxon>Eurotiomycetes</taxon>
        <taxon>Eurotiomycetidae</taxon>
        <taxon>Eurotiales</taxon>
        <taxon>Aspergillaceae</taxon>
        <taxon>Aspergillus</taxon>
        <taxon>Aspergillus subgen. Nidulantes</taxon>
    </lineage>
</organism>
<dbReference type="Proteomes" id="UP001610432">
    <property type="component" value="Unassembled WGS sequence"/>
</dbReference>
<evidence type="ECO:0000313" key="2">
    <source>
        <dbReference type="EMBL" id="KAL2866054.1"/>
    </source>
</evidence>
<feature type="region of interest" description="Disordered" evidence="1">
    <location>
        <begin position="45"/>
        <end position="66"/>
    </location>
</feature>
<keyword evidence="3" id="KW-1185">Reference proteome</keyword>
<dbReference type="GeneID" id="98146358"/>
<dbReference type="EMBL" id="JBFXLQ010000027">
    <property type="protein sequence ID" value="KAL2866054.1"/>
    <property type="molecule type" value="Genomic_DNA"/>
</dbReference>
<feature type="compositionally biased region" description="Polar residues" evidence="1">
    <location>
        <begin position="57"/>
        <end position="66"/>
    </location>
</feature>
<dbReference type="PANTHER" id="PTHR38111:SF6">
    <property type="entry name" value="FINGER DOMAIN PROTEIN, PUTATIVE (AFU_ORTHOLOGUE AFUA_8G01940)-RELATED"/>
    <property type="match status" value="1"/>
</dbReference>
<sequence length="454" mass="51391">MRSNLQLRKPRSRAKDGPAFVFIDATENFSDAAQEEPTPRDLIQRQAARSGRKHQRIQNTSKEATNIPGQTKLTEVVFPGVGKLYVDDKGACTSIDPFLAPQPSSMGYEALQTKYNFDIRYLTNCFDVSLGEPSSLLHEQRTFLGNLLQQQPSSFLNHLPSRYGCNLQLDDAISCLAARVGSIFGFPARPETVTSLYGKALQSLRIAVADRILMSNADIYCATRLLTLYERVSCPEDNHWVLHGRGGLDLIKFRGPSNHTTEIDWMLLKSQGLFLMTCSTNLRGSIFEAPEWQSMFGLMCFIPGMVSELKTLFIKPFSHSDHFNQTSNLLERARWLYDRIHDSHIHYQKNTSSLSLLSLPVTPESLDRIRLRLFYLTCQIQICRAIATISEDQIERATREEEAQTLAAQALLIQQKAADLDLAILACELPRYLAQRWLEWQILVDGFIIESLNA</sequence>
<dbReference type="RefSeq" id="XP_070885033.1">
    <property type="nucleotide sequence ID" value="XM_071031286.1"/>
</dbReference>
<accession>A0ABR4LPK8</accession>